<comment type="caution">
    <text evidence="1">The sequence shown here is derived from an EMBL/GenBank/DDBJ whole genome shotgun (WGS) entry which is preliminary data.</text>
</comment>
<protein>
    <submittedName>
        <fullName evidence="1">Uncharacterized protein</fullName>
    </submittedName>
</protein>
<accession>A0A9P4INC2</accession>
<gene>
    <name evidence="1" type="ORF">NA57DRAFT_51972</name>
</gene>
<evidence type="ECO:0000313" key="1">
    <source>
        <dbReference type="EMBL" id="KAF2102390.1"/>
    </source>
</evidence>
<name>A0A9P4INC2_9PEZI</name>
<dbReference type="PANTHER" id="PTHR42085:SF2">
    <property type="entry name" value="F-BOX DOMAIN-CONTAINING PROTEIN"/>
    <property type="match status" value="1"/>
</dbReference>
<sequence>MSFLALPRELRDKVYEELLVRPDGFWLKPPVAHGQFSSENPRTGRVRYGIANIETSLLYVNHQISAEAAETLYSRNIFHVPSPLSHFVQWLLRLPPQHRRAIRRLEFPQRLLMPLLFNNVEPWKRVLDIIAGRSPDVGAVPMQLTEVKISVPLDFQLYEPSPQLGLRKLLTNSEQFWWPAAKFFVGILMETPDKKRVEDISDTESKPTLARIELIYPSFENRGIPASQTPVFRPLTGPEAVDIEILEAVRMLRVPRNNQEDEGTEDEVLVKMMRSGTRGSDTKRAWKEFHAVEHIKSREKWDFHVDWEAGAEGSRLIITRRRGSDRVGGAGSLDRDIAQLQI</sequence>
<dbReference type="EMBL" id="ML978122">
    <property type="protein sequence ID" value="KAF2102390.1"/>
    <property type="molecule type" value="Genomic_DNA"/>
</dbReference>
<organism evidence="1 2">
    <name type="scientific">Rhizodiscina lignyota</name>
    <dbReference type="NCBI Taxonomy" id="1504668"/>
    <lineage>
        <taxon>Eukaryota</taxon>
        <taxon>Fungi</taxon>
        <taxon>Dikarya</taxon>
        <taxon>Ascomycota</taxon>
        <taxon>Pezizomycotina</taxon>
        <taxon>Dothideomycetes</taxon>
        <taxon>Pleosporomycetidae</taxon>
        <taxon>Aulographales</taxon>
        <taxon>Rhizodiscinaceae</taxon>
        <taxon>Rhizodiscina</taxon>
    </lineage>
</organism>
<evidence type="ECO:0000313" key="2">
    <source>
        <dbReference type="Proteomes" id="UP000799772"/>
    </source>
</evidence>
<dbReference type="AlphaFoldDB" id="A0A9P4INC2"/>
<dbReference type="PANTHER" id="PTHR42085">
    <property type="entry name" value="F-BOX DOMAIN-CONTAINING PROTEIN"/>
    <property type="match status" value="1"/>
</dbReference>
<proteinExistence type="predicted"/>
<dbReference type="Proteomes" id="UP000799772">
    <property type="component" value="Unassembled WGS sequence"/>
</dbReference>
<keyword evidence="2" id="KW-1185">Reference proteome</keyword>
<dbReference type="InterPro" id="IPR038883">
    <property type="entry name" value="AN11006-like"/>
</dbReference>
<dbReference type="OrthoDB" id="3629888at2759"/>
<reference evidence="1" key="1">
    <citation type="journal article" date="2020" name="Stud. Mycol.">
        <title>101 Dothideomycetes genomes: a test case for predicting lifestyles and emergence of pathogens.</title>
        <authorList>
            <person name="Haridas S."/>
            <person name="Albert R."/>
            <person name="Binder M."/>
            <person name="Bloem J."/>
            <person name="Labutti K."/>
            <person name="Salamov A."/>
            <person name="Andreopoulos B."/>
            <person name="Baker S."/>
            <person name="Barry K."/>
            <person name="Bills G."/>
            <person name="Bluhm B."/>
            <person name="Cannon C."/>
            <person name="Castanera R."/>
            <person name="Culley D."/>
            <person name="Daum C."/>
            <person name="Ezra D."/>
            <person name="Gonzalez J."/>
            <person name="Henrissat B."/>
            <person name="Kuo A."/>
            <person name="Liang C."/>
            <person name="Lipzen A."/>
            <person name="Lutzoni F."/>
            <person name="Magnuson J."/>
            <person name="Mondo S."/>
            <person name="Nolan M."/>
            <person name="Ohm R."/>
            <person name="Pangilinan J."/>
            <person name="Park H.-J."/>
            <person name="Ramirez L."/>
            <person name="Alfaro M."/>
            <person name="Sun H."/>
            <person name="Tritt A."/>
            <person name="Yoshinaga Y."/>
            <person name="Zwiers L.-H."/>
            <person name="Turgeon B."/>
            <person name="Goodwin S."/>
            <person name="Spatafora J."/>
            <person name="Crous P."/>
            <person name="Grigoriev I."/>
        </authorList>
    </citation>
    <scope>NUCLEOTIDE SEQUENCE</scope>
    <source>
        <strain evidence="1">CBS 133067</strain>
    </source>
</reference>